<evidence type="ECO:0000313" key="2">
    <source>
        <dbReference type="Proteomes" id="UP001258181"/>
    </source>
</evidence>
<comment type="caution">
    <text evidence="1">The sequence shown here is derived from an EMBL/GenBank/DDBJ whole genome shotgun (WGS) entry which is preliminary data.</text>
</comment>
<sequence length="82" mass="9842">MGKYRIFFVYRIKDLNYIHVHGMNMDEKKLFTVMISSPRDQVDLTSHYHQLPDDLLSVLEMESSRINTGVYDLAQWEPYTYH</sequence>
<protein>
    <recommendedName>
        <fullName evidence="3">DUF4160 domain-containing protein</fullName>
    </recommendedName>
</protein>
<gene>
    <name evidence="1" type="ORF">J2X07_000266</name>
</gene>
<organism evidence="1 2">
    <name type="scientific">Fictibacillus barbaricus</name>
    <dbReference type="NCBI Taxonomy" id="182136"/>
    <lineage>
        <taxon>Bacteria</taxon>
        <taxon>Bacillati</taxon>
        <taxon>Bacillota</taxon>
        <taxon>Bacilli</taxon>
        <taxon>Bacillales</taxon>
        <taxon>Fictibacillaceae</taxon>
        <taxon>Fictibacillus</taxon>
    </lineage>
</organism>
<evidence type="ECO:0000313" key="1">
    <source>
        <dbReference type="EMBL" id="MDR7071291.1"/>
    </source>
</evidence>
<proteinExistence type="predicted"/>
<accession>A0ABU1TVR0</accession>
<dbReference type="EMBL" id="JAVDWA010000001">
    <property type="protein sequence ID" value="MDR7071291.1"/>
    <property type="molecule type" value="Genomic_DNA"/>
</dbReference>
<keyword evidence="2" id="KW-1185">Reference proteome</keyword>
<reference evidence="1 2" key="1">
    <citation type="submission" date="2023-07" db="EMBL/GenBank/DDBJ databases">
        <title>Sorghum-associated microbial communities from plants grown in Nebraska, USA.</title>
        <authorList>
            <person name="Schachtman D."/>
        </authorList>
    </citation>
    <scope>NUCLEOTIDE SEQUENCE [LARGE SCALE GENOMIC DNA]</scope>
    <source>
        <strain evidence="1 2">BE211</strain>
    </source>
</reference>
<evidence type="ECO:0008006" key="3">
    <source>
        <dbReference type="Google" id="ProtNLM"/>
    </source>
</evidence>
<dbReference type="RefSeq" id="WP_310255788.1">
    <property type="nucleotide sequence ID" value="NZ_JAVDWA010000001.1"/>
</dbReference>
<name>A0ABU1TVR0_9BACL</name>
<dbReference type="Proteomes" id="UP001258181">
    <property type="component" value="Unassembled WGS sequence"/>
</dbReference>